<keyword evidence="1" id="KW-0732">Signal</keyword>
<gene>
    <name evidence="2" type="ORF">AVDCRST_MAG91-720</name>
</gene>
<evidence type="ECO:0000313" key="2">
    <source>
        <dbReference type="EMBL" id="CAA9494511.1"/>
    </source>
</evidence>
<protein>
    <submittedName>
        <fullName evidence="2">Uncharacterized protein</fullName>
    </submittedName>
</protein>
<sequence length="175" mass="18803">MKRVAAILALALWVGSVAATAQGQAPVDQLLSCGAITDNVARLRCFDAARSALKSAIEARDVVIVSRSEAQETRRSLFGFSLPRIGLFGGGDKRGPPPRFEDVTRVESVISRVRPGGGYGLYLLTLEDGAIWQTLEANRNFFPASGQSIAIERGLIGNYNAKIARGKAFRVKRVG</sequence>
<dbReference type="AlphaFoldDB" id="A0A6J4SK92"/>
<reference evidence="2" key="1">
    <citation type="submission" date="2020-02" db="EMBL/GenBank/DDBJ databases">
        <authorList>
            <person name="Meier V. D."/>
        </authorList>
    </citation>
    <scope>NUCLEOTIDE SEQUENCE</scope>
    <source>
        <strain evidence="2">AVDCRST_MAG91</strain>
    </source>
</reference>
<dbReference type="EMBL" id="CADCVX010000168">
    <property type="protein sequence ID" value="CAA9494511.1"/>
    <property type="molecule type" value="Genomic_DNA"/>
</dbReference>
<organism evidence="2">
    <name type="scientific">uncultured Sphingomonadaceae bacterium</name>
    <dbReference type="NCBI Taxonomy" id="169976"/>
    <lineage>
        <taxon>Bacteria</taxon>
        <taxon>Pseudomonadati</taxon>
        <taxon>Pseudomonadota</taxon>
        <taxon>Alphaproteobacteria</taxon>
        <taxon>Sphingomonadales</taxon>
        <taxon>Sphingomonadaceae</taxon>
        <taxon>environmental samples</taxon>
    </lineage>
</organism>
<accession>A0A6J4SK92</accession>
<name>A0A6J4SK92_9SPHN</name>
<proteinExistence type="predicted"/>
<evidence type="ECO:0000256" key="1">
    <source>
        <dbReference type="SAM" id="SignalP"/>
    </source>
</evidence>
<feature type="signal peptide" evidence="1">
    <location>
        <begin position="1"/>
        <end position="21"/>
    </location>
</feature>
<feature type="chain" id="PRO_5026774568" evidence="1">
    <location>
        <begin position="22"/>
        <end position="175"/>
    </location>
</feature>